<evidence type="ECO:0000313" key="4">
    <source>
        <dbReference type="Proteomes" id="UP001327560"/>
    </source>
</evidence>
<reference evidence="3 4" key="1">
    <citation type="submission" date="2023-10" db="EMBL/GenBank/DDBJ databases">
        <title>Chromosome-scale genome assembly provides insights into flower coloration mechanisms of Canna indica.</title>
        <authorList>
            <person name="Li C."/>
        </authorList>
    </citation>
    <scope>NUCLEOTIDE SEQUENCE [LARGE SCALE GENOMIC DNA]</scope>
    <source>
        <tissue evidence="3">Flower</tissue>
    </source>
</reference>
<evidence type="ECO:0000256" key="2">
    <source>
        <dbReference type="SAM" id="MobiDB-lite"/>
    </source>
</evidence>
<name>A0AAQ3QSI0_9LILI</name>
<feature type="region of interest" description="Disordered" evidence="2">
    <location>
        <begin position="1"/>
        <end position="37"/>
    </location>
</feature>
<dbReference type="Proteomes" id="UP001327560">
    <property type="component" value="Chromosome 9"/>
</dbReference>
<keyword evidence="4" id="KW-1185">Reference proteome</keyword>
<protein>
    <submittedName>
        <fullName evidence="3">Uncharacterized protein</fullName>
    </submittedName>
</protein>
<dbReference type="PROSITE" id="PS00107">
    <property type="entry name" value="PROTEIN_KINASE_ATP"/>
    <property type="match status" value="1"/>
</dbReference>
<dbReference type="InterPro" id="IPR050823">
    <property type="entry name" value="Plant_Ser_Thr_Prot_Kinase"/>
</dbReference>
<accession>A0AAQ3QSI0</accession>
<proteinExistence type="predicted"/>
<evidence type="ECO:0000313" key="3">
    <source>
        <dbReference type="EMBL" id="WOL18915.1"/>
    </source>
</evidence>
<organism evidence="3 4">
    <name type="scientific">Canna indica</name>
    <name type="common">Indian-shot</name>
    <dbReference type="NCBI Taxonomy" id="4628"/>
    <lineage>
        <taxon>Eukaryota</taxon>
        <taxon>Viridiplantae</taxon>
        <taxon>Streptophyta</taxon>
        <taxon>Embryophyta</taxon>
        <taxon>Tracheophyta</taxon>
        <taxon>Spermatophyta</taxon>
        <taxon>Magnoliopsida</taxon>
        <taxon>Liliopsida</taxon>
        <taxon>Zingiberales</taxon>
        <taxon>Cannaceae</taxon>
        <taxon>Canna</taxon>
    </lineage>
</organism>
<dbReference type="InterPro" id="IPR011009">
    <property type="entry name" value="Kinase-like_dom_sf"/>
</dbReference>
<dbReference type="InterPro" id="IPR017441">
    <property type="entry name" value="Protein_kinase_ATP_BS"/>
</dbReference>
<dbReference type="Gene3D" id="3.30.200.20">
    <property type="entry name" value="Phosphorylase Kinase, domain 1"/>
    <property type="match status" value="1"/>
</dbReference>
<dbReference type="EMBL" id="CP136898">
    <property type="protein sequence ID" value="WOL18915.1"/>
    <property type="molecule type" value="Genomic_DNA"/>
</dbReference>
<dbReference type="PANTHER" id="PTHR45621">
    <property type="entry name" value="OS01G0588500 PROTEIN-RELATED"/>
    <property type="match status" value="1"/>
</dbReference>
<dbReference type="GO" id="GO:0005524">
    <property type="term" value="F:ATP binding"/>
    <property type="evidence" value="ECO:0007669"/>
    <property type="project" value="UniProtKB-UniRule"/>
</dbReference>
<feature type="compositionally biased region" description="Polar residues" evidence="2">
    <location>
        <begin position="1"/>
        <end position="10"/>
    </location>
</feature>
<evidence type="ECO:0000256" key="1">
    <source>
        <dbReference type="PROSITE-ProRule" id="PRU10141"/>
    </source>
</evidence>
<sequence length="161" mass="17189">MGNCLRSSPSSPGPADMSPSSPGRLTSKASSSTITTTGKLSDFSSGSTFGRSVGSCVSADEVFAEGRILEVPNLRIFTFAELRNATKSFKPETVLGEGGFGRVYKGWVEEKTLNPSRSGMGMVVAVKKLNPESLQGLEEWQVIISLSLVNFSSCFGFFFPL</sequence>
<feature type="binding site" evidence="1">
    <location>
        <position position="128"/>
    </location>
    <ligand>
        <name>ATP</name>
        <dbReference type="ChEBI" id="CHEBI:30616"/>
    </ligand>
</feature>
<feature type="compositionally biased region" description="Low complexity" evidence="2">
    <location>
        <begin position="26"/>
        <end position="37"/>
    </location>
</feature>
<dbReference type="AlphaFoldDB" id="A0AAQ3QSI0"/>
<dbReference type="SUPFAM" id="SSF56112">
    <property type="entry name" value="Protein kinase-like (PK-like)"/>
    <property type="match status" value="1"/>
</dbReference>
<gene>
    <name evidence="3" type="ORF">Cni_G27712</name>
</gene>
<keyword evidence="1" id="KW-0067">ATP-binding</keyword>
<keyword evidence="1" id="KW-0547">Nucleotide-binding</keyword>